<evidence type="ECO:0000256" key="7">
    <source>
        <dbReference type="RuleBase" id="RU004474"/>
    </source>
</evidence>
<comment type="catalytic activity">
    <reaction evidence="6">
        <text>(6S)-5,6,7,8-tetrahydrofolate + NADP(+) = 7,8-dihydrofolate + NADPH + H(+)</text>
        <dbReference type="Rhea" id="RHEA:15009"/>
        <dbReference type="ChEBI" id="CHEBI:15378"/>
        <dbReference type="ChEBI" id="CHEBI:57451"/>
        <dbReference type="ChEBI" id="CHEBI:57453"/>
        <dbReference type="ChEBI" id="CHEBI:57783"/>
        <dbReference type="ChEBI" id="CHEBI:58349"/>
        <dbReference type="EC" id="1.5.1.3"/>
    </reaction>
</comment>
<evidence type="ECO:0000313" key="9">
    <source>
        <dbReference type="EMBL" id="ELU05915.1"/>
    </source>
</evidence>
<evidence type="ECO:0000256" key="6">
    <source>
        <dbReference type="ARBA" id="ARBA00048873"/>
    </source>
</evidence>
<dbReference type="GO" id="GO:0050661">
    <property type="term" value="F:NADP binding"/>
    <property type="evidence" value="ECO:0007669"/>
    <property type="project" value="InterPro"/>
</dbReference>
<evidence type="ECO:0000313" key="11">
    <source>
        <dbReference type="Proteomes" id="UP000014760"/>
    </source>
</evidence>
<dbReference type="PROSITE" id="PS51330">
    <property type="entry name" value="DHFR_2"/>
    <property type="match status" value="1"/>
</dbReference>
<dbReference type="EMBL" id="KB301107">
    <property type="protein sequence ID" value="ELU05915.1"/>
    <property type="molecule type" value="Genomic_DNA"/>
</dbReference>
<dbReference type="InterPro" id="IPR012259">
    <property type="entry name" value="DHFR"/>
</dbReference>
<dbReference type="AlphaFoldDB" id="R7UI73"/>
<dbReference type="Pfam" id="PF00186">
    <property type="entry name" value="DHFR_1"/>
    <property type="match status" value="1"/>
</dbReference>
<dbReference type="GO" id="GO:0046654">
    <property type="term" value="P:tetrahydrofolate biosynthetic process"/>
    <property type="evidence" value="ECO:0007669"/>
    <property type="project" value="UniProtKB-UniPathway"/>
</dbReference>
<organism evidence="9">
    <name type="scientific">Capitella teleta</name>
    <name type="common">Polychaete worm</name>
    <dbReference type="NCBI Taxonomy" id="283909"/>
    <lineage>
        <taxon>Eukaryota</taxon>
        <taxon>Metazoa</taxon>
        <taxon>Spiralia</taxon>
        <taxon>Lophotrochozoa</taxon>
        <taxon>Annelida</taxon>
        <taxon>Polychaeta</taxon>
        <taxon>Sedentaria</taxon>
        <taxon>Scolecida</taxon>
        <taxon>Capitellidae</taxon>
        <taxon>Capitella</taxon>
    </lineage>
</organism>
<dbReference type="PRINTS" id="PR00070">
    <property type="entry name" value="DHFR"/>
</dbReference>
<dbReference type="FunCoup" id="R7UI73">
    <property type="interactions" value="409"/>
</dbReference>
<evidence type="ECO:0000256" key="4">
    <source>
        <dbReference type="ARBA" id="ARBA00022857"/>
    </source>
</evidence>
<keyword evidence="4" id="KW-0521">NADP</keyword>
<dbReference type="PANTHER" id="PTHR48069:SF3">
    <property type="entry name" value="DIHYDROFOLATE REDUCTASE"/>
    <property type="match status" value="1"/>
</dbReference>
<dbReference type="SUPFAM" id="SSF53597">
    <property type="entry name" value="Dihydrofolate reductase-like"/>
    <property type="match status" value="1"/>
</dbReference>
<dbReference type="GO" id="GO:0004146">
    <property type="term" value="F:dihydrofolate reductase activity"/>
    <property type="evidence" value="ECO:0007669"/>
    <property type="project" value="UniProtKB-EC"/>
</dbReference>
<proteinExistence type="inferred from homology"/>
<dbReference type="OMA" id="VMADFDC"/>
<dbReference type="GO" id="GO:0046655">
    <property type="term" value="P:folic acid metabolic process"/>
    <property type="evidence" value="ECO:0007669"/>
    <property type="project" value="TreeGrafter"/>
</dbReference>
<accession>R7UI73</accession>
<dbReference type="EC" id="1.5.1.3" evidence="2"/>
<comment type="pathway">
    <text evidence="1">Cofactor biosynthesis; tetrahydrofolate biosynthesis; 5,6,7,8-tetrahydrofolate from 7,8-dihydrofolate: step 1/1.</text>
</comment>
<feature type="domain" description="DHFR" evidence="8">
    <location>
        <begin position="1"/>
        <end position="186"/>
    </location>
</feature>
<dbReference type="InterPro" id="IPR017925">
    <property type="entry name" value="DHFR_CS"/>
</dbReference>
<reference evidence="9 11" key="2">
    <citation type="journal article" date="2013" name="Nature">
        <title>Insights into bilaterian evolution from three spiralian genomes.</title>
        <authorList>
            <person name="Simakov O."/>
            <person name="Marletaz F."/>
            <person name="Cho S.J."/>
            <person name="Edsinger-Gonzales E."/>
            <person name="Havlak P."/>
            <person name="Hellsten U."/>
            <person name="Kuo D.H."/>
            <person name="Larsson T."/>
            <person name="Lv J."/>
            <person name="Arendt D."/>
            <person name="Savage R."/>
            <person name="Osoegawa K."/>
            <person name="de Jong P."/>
            <person name="Grimwood J."/>
            <person name="Chapman J.A."/>
            <person name="Shapiro H."/>
            <person name="Aerts A."/>
            <person name="Otillar R.P."/>
            <person name="Terry A.Y."/>
            <person name="Boore J.L."/>
            <person name="Grigoriev I.V."/>
            <person name="Lindberg D.R."/>
            <person name="Seaver E.C."/>
            <person name="Weisblat D.A."/>
            <person name="Putnam N.H."/>
            <person name="Rokhsar D.S."/>
        </authorList>
    </citation>
    <scope>NUCLEOTIDE SEQUENCE</scope>
    <source>
        <strain evidence="9 11">I ESC-2004</strain>
    </source>
</reference>
<sequence>MSEPLAPFKICSAMLENRGIGLGCKIPWPPIKKDFEHFMQLTQGSFESGKKVVCIKGRTTFQNTGEEEKARPNIIKIVISTTLSELPEGADFLVRDFNEAHATASRLYNEGVISDIWVNGGQTVFESAVESPYCAEIHLTEINLTMEVNRFFPKFASHYSAQSDDDFYNTTVEDGGLTYQFKLYRRLPQYSP</sequence>
<evidence type="ECO:0000256" key="5">
    <source>
        <dbReference type="ARBA" id="ARBA00023002"/>
    </source>
</evidence>
<dbReference type="Gene3D" id="3.40.430.10">
    <property type="entry name" value="Dihydrofolate Reductase, subunit A"/>
    <property type="match status" value="1"/>
</dbReference>
<dbReference type="UniPathway" id="UPA00077">
    <property type="reaction ID" value="UER00158"/>
</dbReference>
<evidence type="ECO:0000259" key="8">
    <source>
        <dbReference type="PROSITE" id="PS51330"/>
    </source>
</evidence>
<reference evidence="10" key="3">
    <citation type="submission" date="2015-06" db="UniProtKB">
        <authorList>
            <consortium name="EnsemblMetazoa"/>
        </authorList>
    </citation>
    <scope>IDENTIFICATION</scope>
</reference>
<dbReference type="EMBL" id="AMQN01007660">
    <property type="status" value="NOT_ANNOTATED_CDS"/>
    <property type="molecule type" value="Genomic_DNA"/>
</dbReference>
<keyword evidence="3" id="KW-0554">One-carbon metabolism</keyword>
<dbReference type="OrthoDB" id="4664297at2759"/>
<dbReference type="GO" id="GO:0006730">
    <property type="term" value="P:one-carbon metabolic process"/>
    <property type="evidence" value="ECO:0007669"/>
    <property type="project" value="UniProtKB-KW"/>
</dbReference>
<dbReference type="Proteomes" id="UP000014760">
    <property type="component" value="Unassembled WGS sequence"/>
</dbReference>
<dbReference type="EnsemblMetazoa" id="CapteT221982">
    <property type="protein sequence ID" value="CapteP221982"/>
    <property type="gene ID" value="CapteG221982"/>
</dbReference>
<evidence type="ECO:0000256" key="1">
    <source>
        <dbReference type="ARBA" id="ARBA00004903"/>
    </source>
</evidence>
<dbReference type="PROSITE" id="PS00075">
    <property type="entry name" value="DHFR_1"/>
    <property type="match status" value="1"/>
</dbReference>
<dbReference type="STRING" id="283909.R7UI73"/>
<keyword evidence="5" id="KW-0560">Oxidoreductase</keyword>
<dbReference type="PANTHER" id="PTHR48069">
    <property type="entry name" value="DIHYDROFOLATE REDUCTASE"/>
    <property type="match status" value="1"/>
</dbReference>
<keyword evidence="11" id="KW-1185">Reference proteome</keyword>
<gene>
    <name evidence="9" type="ORF">CAPTEDRAFT_221982</name>
</gene>
<dbReference type="InterPro" id="IPR024072">
    <property type="entry name" value="DHFR-like_dom_sf"/>
</dbReference>
<dbReference type="InterPro" id="IPR001796">
    <property type="entry name" value="DHFR_dom"/>
</dbReference>
<dbReference type="HOGENOM" id="CLU_043966_5_1_1"/>
<name>R7UI73_CAPTE</name>
<dbReference type="CDD" id="cd00209">
    <property type="entry name" value="DHFR"/>
    <property type="match status" value="1"/>
</dbReference>
<dbReference type="GO" id="GO:0046452">
    <property type="term" value="P:dihydrofolate metabolic process"/>
    <property type="evidence" value="ECO:0007669"/>
    <property type="project" value="TreeGrafter"/>
</dbReference>
<protein>
    <recommendedName>
        <fullName evidence="2">dihydrofolate reductase</fullName>
        <ecNumber evidence="2">1.5.1.3</ecNumber>
    </recommendedName>
</protein>
<comment type="similarity">
    <text evidence="7">Belongs to the dihydrofolate reductase family.</text>
</comment>
<evidence type="ECO:0000313" key="10">
    <source>
        <dbReference type="EnsemblMetazoa" id="CapteP221982"/>
    </source>
</evidence>
<evidence type="ECO:0000256" key="2">
    <source>
        <dbReference type="ARBA" id="ARBA00012856"/>
    </source>
</evidence>
<reference evidence="11" key="1">
    <citation type="submission" date="2012-12" db="EMBL/GenBank/DDBJ databases">
        <authorList>
            <person name="Hellsten U."/>
            <person name="Grimwood J."/>
            <person name="Chapman J.A."/>
            <person name="Shapiro H."/>
            <person name="Aerts A."/>
            <person name="Otillar R.P."/>
            <person name="Terry A.Y."/>
            <person name="Boore J.L."/>
            <person name="Simakov O."/>
            <person name="Marletaz F."/>
            <person name="Cho S.-J."/>
            <person name="Edsinger-Gonzales E."/>
            <person name="Havlak P."/>
            <person name="Kuo D.-H."/>
            <person name="Larsson T."/>
            <person name="Lv J."/>
            <person name="Arendt D."/>
            <person name="Savage R."/>
            <person name="Osoegawa K."/>
            <person name="de Jong P."/>
            <person name="Lindberg D.R."/>
            <person name="Seaver E.C."/>
            <person name="Weisblat D.A."/>
            <person name="Putnam N.H."/>
            <person name="Grigoriev I.V."/>
            <person name="Rokhsar D.S."/>
        </authorList>
    </citation>
    <scope>NUCLEOTIDE SEQUENCE</scope>
    <source>
        <strain evidence="11">I ESC-2004</strain>
    </source>
</reference>
<dbReference type="GO" id="GO:0005739">
    <property type="term" value="C:mitochondrion"/>
    <property type="evidence" value="ECO:0007669"/>
    <property type="project" value="TreeGrafter"/>
</dbReference>
<evidence type="ECO:0000256" key="3">
    <source>
        <dbReference type="ARBA" id="ARBA00022563"/>
    </source>
</evidence>